<evidence type="ECO:0000313" key="2">
    <source>
        <dbReference type="Proteomes" id="UP000070134"/>
    </source>
</evidence>
<dbReference type="RefSeq" id="WP_084249238.1">
    <property type="nucleotide sequence ID" value="NZ_BJMO01000099.1"/>
</dbReference>
<name>A0A126ZW80_9MICC</name>
<sequence length="45" mass="4738">MGVLPPWTTALMPKDAAHLVPLRKAFREAEGIEADDVGPVAPVLG</sequence>
<reference evidence="1 2" key="1">
    <citation type="submission" date="2016-02" db="EMBL/GenBank/DDBJ databases">
        <title>Complete genome of Sinomonas atrocyanea KCTC 3377.</title>
        <authorList>
            <person name="Kim K.M."/>
        </authorList>
    </citation>
    <scope>NUCLEOTIDE SEQUENCE [LARGE SCALE GENOMIC DNA]</scope>
    <source>
        <strain evidence="1 2">KCTC 3377</strain>
    </source>
</reference>
<keyword evidence="2" id="KW-1185">Reference proteome</keyword>
<organism evidence="1 2">
    <name type="scientific">Sinomonas atrocyanea</name>
    <dbReference type="NCBI Taxonomy" id="37927"/>
    <lineage>
        <taxon>Bacteria</taxon>
        <taxon>Bacillati</taxon>
        <taxon>Actinomycetota</taxon>
        <taxon>Actinomycetes</taxon>
        <taxon>Micrococcales</taxon>
        <taxon>Micrococcaceae</taxon>
        <taxon>Sinomonas</taxon>
    </lineage>
</organism>
<dbReference type="Proteomes" id="UP000070134">
    <property type="component" value="Chromosome"/>
</dbReference>
<proteinExistence type="predicted"/>
<evidence type="ECO:0000313" key="1">
    <source>
        <dbReference type="EMBL" id="AMM31146.1"/>
    </source>
</evidence>
<dbReference type="AlphaFoldDB" id="A0A126ZW80"/>
<dbReference type="EMBL" id="CP014518">
    <property type="protein sequence ID" value="AMM31146.1"/>
    <property type="molecule type" value="Genomic_DNA"/>
</dbReference>
<dbReference type="KEGG" id="satk:SA2016_0450"/>
<dbReference type="InterPro" id="IPR015018">
    <property type="entry name" value="DUF1905"/>
</dbReference>
<accession>A0A126ZW80</accession>
<gene>
    <name evidence="1" type="ORF">SA2016_0450</name>
</gene>
<protein>
    <submittedName>
        <fullName evidence="1">Uncharacterized protein</fullName>
    </submittedName>
</protein>
<dbReference type="Pfam" id="PF08922">
    <property type="entry name" value="DUF1905"/>
    <property type="match status" value="1"/>
</dbReference>